<dbReference type="InterPro" id="IPR036291">
    <property type="entry name" value="NAD(P)-bd_dom_sf"/>
</dbReference>
<accession>F8PC12</accession>
<evidence type="ECO:0000313" key="3">
    <source>
        <dbReference type="EMBL" id="EGO19212.1"/>
    </source>
</evidence>
<dbReference type="InterPro" id="IPR051783">
    <property type="entry name" value="NAD(P)-dependent_oxidoreduct"/>
</dbReference>
<sequence length="311" mass="33373">MKVLVIGASGFIGLPVAQALSRAGHTVYGLTRSPVKAKQLAADEVIPIVGEVAKPEPWIGLVATLDVVIEALGGTADLRSGAIALLEAVGAVAKSTRPASAPKLTYIYTSGCWVHGESLHDFVSDTTPITNPVKLVAWRPEVEQRFLQDPIVKGIVIRPALLYGKSGSLLASLFEGASKGKVEWYGKPGGRFCLIHPDDLADIYVRTAEKAQILGSIAIDASNDYTESVDDVLQRLVEVSGAEGPYEFVTPSNLFESALATTTLLRPYLAKTLLGWQQKKPGLLEGLPMYYAAWQASQDGQEKKDKLFAKV</sequence>
<feature type="chain" id="PRO_5003376624" description="NAD(P)-binding domain-containing protein" evidence="1">
    <location>
        <begin position="20"/>
        <end position="311"/>
    </location>
</feature>
<dbReference type="SUPFAM" id="SSF51735">
    <property type="entry name" value="NAD(P)-binding Rossmann-fold domains"/>
    <property type="match status" value="1"/>
</dbReference>
<dbReference type="Pfam" id="PF13460">
    <property type="entry name" value="NAD_binding_10"/>
    <property type="match status" value="1"/>
</dbReference>
<dbReference type="Gene3D" id="3.40.50.720">
    <property type="entry name" value="NAD(P)-binding Rossmann-like Domain"/>
    <property type="match status" value="1"/>
</dbReference>
<protein>
    <recommendedName>
        <fullName evidence="2">NAD(P)-binding domain-containing protein</fullName>
    </recommendedName>
</protein>
<organism>
    <name type="scientific">Serpula lacrymans var. lacrymans (strain S7.9)</name>
    <name type="common">Dry rot fungus</name>
    <dbReference type="NCBI Taxonomy" id="578457"/>
    <lineage>
        <taxon>Eukaryota</taxon>
        <taxon>Fungi</taxon>
        <taxon>Dikarya</taxon>
        <taxon>Basidiomycota</taxon>
        <taxon>Agaricomycotina</taxon>
        <taxon>Agaricomycetes</taxon>
        <taxon>Agaricomycetidae</taxon>
        <taxon>Boletales</taxon>
        <taxon>Coniophorineae</taxon>
        <taxon>Serpulaceae</taxon>
        <taxon>Serpula</taxon>
    </lineage>
</organism>
<dbReference type="AlphaFoldDB" id="F8PC12"/>
<feature type="domain" description="NAD(P)-binding" evidence="2">
    <location>
        <begin position="7"/>
        <end position="90"/>
    </location>
</feature>
<evidence type="ECO:0000259" key="2">
    <source>
        <dbReference type="Pfam" id="PF13460"/>
    </source>
</evidence>
<dbReference type="RefSeq" id="XP_007323933.1">
    <property type="nucleotide sequence ID" value="XM_007323871.1"/>
</dbReference>
<dbReference type="InterPro" id="IPR016040">
    <property type="entry name" value="NAD(P)-bd_dom"/>
</dbReference>
<dbReference type="GO" id="GO:0005737">
    <property type="term" value="C:cytoplasm"/>
    <property type="evidence" value="ECO:0007669"/>
    <property type="project" value="TreeGrafter"/>
</dbReference>
<dbReference type="PANTHER" id="PTHR48079:SF3">
    <property type="entry name" value="NAD-DEPENDENT EPIMERASE_DEHYDRATASE DOMAIN-CONTAINING PROTEIN"/>
    <property type="match status" value="1"/>
</dbReference>
<dbReference type="GeneID" id="18821378"/>
<dbReference type="PANTHER" id="PTHR48079">
    <property type="entry name" value="PROTEIN YEEZ"/>
    <property type="match status" value="1"/>
</dbReference>
<evidence type="ECO:0000256" key="1">
    <source>
        <dbReference type="SAM" id="SignalP"/>
    </source>
</evidence>
<dbReference type="KEGG" id="sla:SERLADRAFT_479581"/>
<reference evidence="3" key="1">
    <citation type="submission" date="2011-04" db="EMBL/GenBank/DDBJ databases">
        <title>Evolution of plant cell wall degrading machinery underlies the functional diversity of forest fungi.</title>
        <authorList>
            <consortium name="US DOE Joint Genome Institute (JGI-PGF)"/>
            <person name="Eastwood D.C."/>
            <person name="Floudas D."/>
            <person name="Binder M."/>
            <person name="Majcherczyk A."/>
            <person name="Schneider P."/>
            <person name="Aerts A."/>
            <person name="Asiegbu F.O."/>
            <person name="Baker S.E."/>
            <person name="Barry K."/>
            <person name="Bendiksby M."/>
            <person name="Blumentritt M."/>
            <person name="Coutinho P.M."/>
            <person name="Cullen D."/>
            <person name="Cullen D."/>
            <person name="Gathman A."/>
            <person name="Goodell B."/>
            <person name="Henrissat B."/>
            <person name="Ihrmark K."/>
            <person name="Kauserud H."/>
            <person name="Kohler A."/>
            <person name="LaButti K."/>
            <person name="Lapidus A."/>
            <person name="Lavin J.L."/>
            <person name="Lee Y.-H."/>
            <person name="Lindquist E."/>
            <person name="Lilly W."/>
            <person name="Lucas S."/>
            <person name="Morin E."/>
            <person name="Murat C."/>
            <person name="Oguiza J.A."/>
            <person name="Park J."/>
            <person name="Pisabarro A.G."/>
            <person name="Riley R."/>
            <person name="Rosling A."/>
            <person name="Salamov A."/>
            <person name="Schmidt O."/>
            <person name="Schmutz J."/>
            <person name="Skrede I."/>
            <person name="Stenlid J."/>
            <person name="Wiebenga A."/>
            <person name="Xie X."/>
            <person name="Kues U."/>
            <person name="Hibbett D.S."/>
            <person name="Hoffmeister D."/>
            <person name="Hogberg N."/>
            <person name="Martin F."/>
            <person name="Grigoriev I.V."/>
            <person name="Watkinson S.C."/>
        </authorList>
    </citation>
    <scope>NUCLEOTIDE SEQUENCE</scope>
    <source>
        <strain evidence="3">S7.9</strain>
    </source>
</reference>
<keyword evidence="1" id="KW-0732">Signal</keyword>
<dbReference type="OrthoDB" id="10000533at2759"/>
<dbReference type="Proteomes" id="UP000008064">
    <property type="component" value="Unassembled WGS sequence"/>
</dbReference>
<dbReference type="GO" id="GO:0004029">
    <property type="term" value="F:aldehyde dehydrogenase (NAD+) activity"/>
    <property type="evidence" value="ECO:0007669"/>
    <property type="project" value="TreeGrafter"/>
</dbReference>
<proteinExistence type="predicted"/>
<gene>
    <name evidence="3" type="ORF">SERLADRAFT_479581</name>
</gene>
<dbReference type="EMBL" id="GL945444">
    <property type="protein sequence ID" value="EGO19212.1"/>
    <property type="molecule type" value="Genomic_DNA"/>
</dbReference>
<name>F8PC12_SERL9</name>
<feature type="signal peptide" evidence="1">
    <location>
        <begin position="1"/>
        <end position="19"/>
    </location>
</feature>
<dbReference type="HOGENOM" id="CLU_007383_12_3_1"/>